<dbReference type="EMBL" id="MUBJ01000006">
    <property type="protein sequence ID" value="OTA16860.1"/>
    <property type="molecule type" value="Genomic_DNA"/>
</dbReference>
<keyword evidence="4 10" id="KW-0808">Transferase</keyword>
<dbReference type="InterPro" id="IPR027417">
    <property type="entry name" value="P-loop_NTPase"/>
</dbReference>
<evidence type="ECO:0000256" key="1">
    <source>
        <dbReference type="ARBA" id="ARBA00004761"/>
    </source>
</evidence>
<proteinExistence type="inferred from homology"/>
<evidence type="ECO:0000256" key="3">
    <source>
        <dbReference type="ARBA" id="ARBA00012054"/>
    </source>
</evidence>
<comment type="pathway">
    <text evidence="1">Carbohydrate acid metabolism.</text>
</comment>
<evidence type="ECO:0000256" key="10">
    <source>
        <dbReference type="RuleBase" id="RU363066"/>
    </source>
</evidence>
<dbReference type="PANTHER" id="PTHR43442:SF1">
    <property type="entry name" value="THERMORESISTANT GLUCONOKINASE"/>
    <property type="match status" value="1"/>
</dbReference>
<evidence type="ECO:0000256" key="4">
    <source>
        <dbReference type="ARBA" id="ARBA00022679"/>
    </source>
</evidence>
<dbReference type="InterPro" id="IPR006001">
    <property type="entry name" value="Therm_gnt_kin"/>
</dbReference>
<dbReference type="SUPFAM" id="SSF52540">
    <property type="entry name" value="P-loop containing nucleoside triphosphate hydrolases"/>
    <property type="match status" value="1"/>
</dbReference>
<dbReference type="FunFam" id="3.40.50.300:FF:000522">
    <property type="entry name" value="Gluconokinase"/>
    <property type="match status" value="1"/>
</dbReference>
<comment type="similarity">
    <text evidence="2 10">Belongs to the gluconokinase GntK/GntV family.</text>
</comment>
<dbReference type="RefSeq" id="WP_086108736.1">
    <property type="nucleotide sequence ID" value="NZ_CAWNGD010000106.1"/>
</dbReference>
<comment type="catalytic activity">
    <reaction evidence="9 10">
        <text>D-gluconate + ATP = 6-phospho-D-gluconate + ADP + H(+)</text>
        <dbReference type="Rhea" id="RHEA:19433"/>
        <dbReference type="ChEBI" id="CHEBI:15378"/>
        <dbReference type="ChEBI" id="CHEBI:18391"/>
        <dbReference type="ChEBI" id="CHEBI:30616"/>
        <dbReference type="ChEBI" id="CHEBI:58759"/>
        <dbReference type="ChEBI" id="CHEBI:456216"/>
        <dbReference type="EC" id="2.7.1.12"/>
    </reaction>
</comment>
<keyword evidence="5 10" id="KW-0547">Nucleotide-binding</keyword>
<gene>
    <name evidence="11" type="ORF">Xvie_01539</name>
</gene>
<organism evidence="11 12">
    <name type="scientific">Xenorhabdus vietnamensis</name>
    <dbReference type="NCBI Taxonomy" id="351656"/>
    <lineage>
        <taxon>Bacteria</taxon>
        <taxon>Pseudomonadati</taxon>
        <taxon>Pseudomonadota</taxon>
        <taxon>Gammaproteobacteria</taxon>
        <taxon>Enterobacterales</taxon>
        <taxon>Morganellaceae</taxon>
        <taxon>Xenorhabdus</taxon>
    </lineage>
</organism>
<evidence type="ECO:0000256" key="9">
    <source>
        <dbReference type="ARBA" id="ARBA00048090"/>
    </source>
</evidence>
<keyword evidence="12" id="KW-1185">Reference proteome</keyword>
<evidence type="ECO:0000256" key="5">
    <source>
        <dbReference type="ARBA" id="ARBA00022741"/>
    </source>
</evidence>
<dbReference type="PANTHER" id="PTHR43442">
    <property type="entry name" value="GLUCONOKINASE-RELATED"/>
    <property type="match status" value="1"/>
</dbReference>
<dbReference type="NCBIfam" id="NF008583">
    <property type="entry name" value="PRK11545.1"/>
    <property type="match status" value="1"/>
</dbReference>
<evidence type="ECO:0000256" key="2">
    <source>
        <dbReference type="ARBA" id="ARBA00008420"/>
    </source>
</evidence>
<protein>
    <recommendedName>
        <fullName evidence="3 10">Gluconokinase</fullName>
        <ecNumber evidence="3 10">2.7.1.12</ecNumber>
    </recommendedName>
</protein>
<dbReference type="Proteomes" id="UP000194350">
    <property type="component" value="Unassembled WGS sequence"/>
</dbReference>
<name>A0A1Y2SDM4_9GAMM</name>
<evidence type="ECO:0000256" key="7">
    <source>
        <dbReference type="ARBA" id="ARBA00022840"/>
    </source>
</evidence>
<keyword evidence="7 10" id="KW-0067">ATP-binding</keyword>
<dbReference type="AlphaFoldDB" id="A0A1Y2SDM4"/>
<dbReference type="GO" id="GO:0046316">
    <property type="term" value="F:gluconokinase activity"/>
    <property type="evidence" value="ECO:0007669"/>
    <property type="project" value="UniProtKB-EC"/>
</dbReference>
<keyword evidence="6 10" id="KW-0418">Kinase</keyword>
<evidence type="ECO:0000256" key="6">
    <source>
        <dbReference type="ARBA" id="ARBA00022777"/>
    </source>
</evidence>
<keyword evidence="8" id="KW-0311">Gluconate utilization</keyword>
<dbReference type="GO" id="GO:0005737">
    <property type="term" value="C:cytoplasm"/>
    <property type="evidence" value="ECO:0007669"/>
    <property type="project" value="TreeGrafter"/>
</dbReference>
<dbReference type="GO" id="GO:0019521">
    <property type="term" value="P:D-gluconate metabolic process"/>
    <property type="evidence" value="ECO:0007669"/>
    <property type="project" value="UniProtKB-KW"/>
</dbReference>
<dbReference type="EC" id="2.7.1.12" evidence="3 10"/>
<comment type="caution">
    <text evidence="11">The sequence shown here is derived from an EMBL/GenBank/DDBJ whole genome shotgun (WGS) entry which is preliminary data.</text>
</comment>
<evidence type="ECO:0000313" key="12">
    <source>
        <dbReference type="Proteomes" id="UP000194350"/>
    </source>
</evidence>
<dbReference type="NCBIfam" id="TIGR01313">
    <property type="entry name" value="therm_gnt_kin"/>
    <property type="match status" value="1"/>
</dbReference>
<dbReference type="GO" id="GO:0005524">
    <property type="term" value="F:ATP binding"/>
    <property type="evidence" value="ECO:0007669"/>
    <property type="project" value="UniProtKB-KW"/>
</dbReference>
<sequence length="203" mass="22613">MSDTQQPNHVFVFMGVSGSGKSAVASGVAHELGAAFLDGDFLHPRANITKMAQGHALDDDDRQPWLKALNDAIFAMQRTNPVSLLVCSALKKSYRDILRDGNNNLSFLYMEGGFDLIESRLKARKGHFFKPQMLISQFETLEEPDSDEKDVRHIDIKPDLDDVIKNAIKVIEHIQSINHAEAIDHVEAIDHIETVGRISEGHS</sequence>
<evidence type="ECO:0000313" key="11">
    <source>
        <dbReference type="EMBL" id="OTA16860.1"/>
    </source>
</evidence>
<dbReference type="Gene3D" id="3.40.50.300">
    <property type="entry name" value="P-loop containing nucleotide triphosphate hydrolases"/>
    <property type="match status" value="1"/>
</dbReference>
<dbReference type="STRING" id="351656.Xvie_01539"/>
<dbReference type="OrthoDB" id="9795716at2"/>
<dbReference type="CDD" id="cd02021">
    <property type="entry name" value="GntK"/>
    <property type="match status" value="1"/>
</dbReference>
<evidence type="ECO:0000256" key="8">
    <source>
        <dbReference type="ARBA" id="ARBA00023064"/>
    </source>
</evidence>
<reference evidence="11 12" key="1">
    <citation type="submission" date="2016-10" db="EMBL/GenBank/DDBJ databases">
        <title>Systematic genetic and metabolomic analysis of Xenorhabdus and Photorhabdus spp., highlights the requirements for a dual symbiotic and pathogenic life style.</title>
        <authorList>
            <person name="Tobias N.J."/>
            <person name="Wolff H."/>
            <person name="Djahanschiri B."/>
            <person name="Pidot S.J."/>
            <person name="Stinear T.P."/>
            <person name="Ebersberger I."/>
            <person name="Bode H.B."/>
        </authorList>
    </citation>
    <scope>NUCLEOTIDE SEQUENCE [LARGE SCALE GENOMIC DNA]</scope>
    <source>
        <strain evidence="11 12">DSM 22392</strain>
    </source>
</reference>
<accession>A0A1Y2SDM4</accession>